<keyword evidence="2" id="KW-1185">Reference proteome</keyword>
<dbReference type="InterPro" id="IPR027417">
    <property type="entry name" value="P-loop_NTPase"/>
</dbReference>
<name>A0A1B7NMH5_9EURO</name>
<comment type="caution">
    <text evidence="1">The sequence shown here is derived from an EMBL/GenBank/DDBJ whole genome shotgun (WGS) entry which is preliminary data.</text>
</comment>
<accession>A0A1B7NMH5</accession>
<dbReference type="EMBL" id="LGUA01001827">
    <property type="protein sequence ID" value="OAX78005.1"/>
    <property type="molecule type" value="Genomic_DNA"/>
</dbReference>
<proteinExistence type="predicted"/>
<protein>
    <submittedName>
        <fullName evidence="1">Uncharacterized protein</fullName>
    </submittedName>
</protein>
<dbReference type="AlphaFoldDB" id="A0A1B7NMH5"/>
<dbReference type="Gene3D" id="3.40.50.300">
    <property type="entry name" value="P-loop containing nucleotide triphosphate hydrolases"/>
    <property type="match status" value="1"/>
</dbReference>
<gene>
    <name evidence="1" type="ORF">ACJ72_07691</name>
</gene>
<organism evidence="1 2">
    <name type="scientific">Emergomyces africanus</name>
    <dbReference type="NCBI Taxonomy" id="1955775"/>
    <lineage>
        <taxon>Eukaryota</taxon>
        <taxon>Fungi</taxon>
        <taxon>Dikarya</taxon>
        <taxon>Ascomycota</taxon>
        <taxon>Pezizomycotina</taxon>
        <taxon>Eurotiomycetes</taxon>
        <taxon>Eurotiomycetidae</taxon>
        <taxon>Onygenales</taxon>
        <taxon>Ajellomycetaceae</taxon>
        <taxon>Emergomyces</taxon>
    </lineage>
</organism>
<evidence type="ECO:0000313" key="2">
    <source>
        <dbReference type="Proteomes" id="UP000091918"/>
    </source>
</evidence>
<dbReference type="OrthoDB" id="2423195at2759"/>
<dbReference type="Proteomes" id="UP000091918">
    <property type="component" value="Unassembled WGS sequence"/>
</dbReference>
<sequence>MYKIDGFQSNQALMIIVDLVIDKKIDFLNKLNHINITLSCALHGWYVITNFITFETEQYKQVNQFYMKMISHFKQACMFYKIKEMSQCEYLDKQYITVIVADSRNIYRISSDIDSGNTDDNNTDTDVVVDAATTTASVSEMNNNNDADNVSSAAALIHSINNNTEVVLDNTINSFNAASDVIGNSIIIITIIIIISDAASATQAISQ</sequence>
<evidence type="ECO:0000313" key="1">
    <source>
        <dbReference type="EMBL" id="OAX78005.1"/>
    </source>
</evidence>
<reference evidence="1 2" key="1">
    <citation type="submission" date="2015-07" db="EMBL/GenBank/DDBJ databases">
        <title>Emmonsia species relationships and genome sequence.</title>
        <authorList>
            <person name="Cuomo C.A."/>
            <person name="Schwartz I.S."/>
            <person name="Kenyon C."/>
            <person name="de Hoog G.S."/>
            <person name="Govender N.P."/>
            <person name="Botha A."/>
            <person name="Moreno L."/>
            <person name="de Vries M."/>
            <person name="Munoz J.F."/>
            <person name="Stielow J.B."/>
        </authorList>
    </citation>
    <scope>NUCLEOTIDE SEQUENCE [LARGE SCALE GENOMIC DNA]</scope>
    <source>
        <strain evidence="1 2">CBS 136260</strain>
    </source>
</reference>